<organism evidence="1 2">
    <name type="scientific">Elsinoe batatas</name>
    <dbReference type="NCBI Taxonomy" id="2601811"/>
    <lineage>
        <taxon>Eukaryota</taxon>
        <taxon>Fungi</taxon>
        <taxon>Dikarya</taxon>
        <taxon>Ascomycota</taxon>
        <taxon>Pezizomycotina</taxon>
        <taxon>Dothideomycetes</taxon>
        <taxon>Dothideomycetidae</taxon>
        <taxon>Myriangiales</taxon>
        <taxon>Elsinoaceae</taxon>
        <taxon>Elsinoe</taxon>
    </lineage>
</organism>
<accession>A0A8K0KWS3</accession>
<protein>
    <submittedName>
        <fullName evidence="1">Uncharacterized protein</fullName>
    </submittedName>
</protein>
<dbReference type="AlphaFoldDB" id="A0A8K0KWS3"/>
<gene>
    <name evidence="1" type="ORF">KVT40_009009</name>
</gene>
<sequence>MVPNPSGKHGCRAAVPFSTCSTHRGWSRNQLLSTTDVKYHKLHGKTSIQAVEKAKENHSQTPTRIMLQLIITILLRRTILLPRTPLTIIILPTILPPSLIPPPPSPQLCPCPPHQSSDPHPRRPWWMVQHCRSIGKVSVVWRGVSKLTTVVVWLRLVAFTRWICFGMVCLGLRVWFRVCCLFFVGGFLRICI</sequence>
<evidence type="ECO:0000313" key="2">
    <source>
        <dbReference type="Proteomes" id="UP000809789"/>
    </source>
</evidence>
<name>A0A8K0KWS3_9PEZI</name>
<proteinExistence type="predicted"/>
<comment type="caution">
    <text evidence="1">The sequence shown here is derived from an EMBL/GenBank/DDBJ whole genome shotgun (WGS) entry which is preliminary data.</text>
</comment>
<evidence type="ECO:0000313" key="1">
    <source>
        <dbReference type="EMBL" id="KAG8624033.1"/>
    </source>
</evidence>
<reference evidence="1" key="1">
    <citation type="submission" date="2021-07" db="EMBL/GenBank/DDBJ databases">
        <title>Elsinoe batatas strain:CRI-CJ2 Genome sequencing and assembly.</title>
        <authorList>
            <person name="Huang L."/>
        </authorList>
    </citation>
    <scope>NUCLEOTIDE SEQUENCE</scope>
    <source>
        <strain evidence="1">CRI-CJ2</strain>
    </source>
</reference>
<dbReference type="EMBL" id="JAESVG020000010">
    <property type="protein sequence ID" value="KAG8624033.1"/>
    <property type="molecule type" value="Genomic_DNA"/>
</dbReference>
<dbReference type="Proteomes" id="UP000809789">
    <property type="component" value="Unassembled WGS sequence"/>
</dbReference>
<keyword evidence="2" id="KW-1185">Reference proteome</keyword>